<evidence type="ECO:0000256" key="3">
    <source>
        <dbReference type="ARBA" id="ARBA00022499"/>
    </source>
</evidence>
<dbReference type="PROSITE" id="PS50144">
    <property type="entry name" value="MATH"/>
    <property type="match status" value="1"/>
</dbReference>
<dbReference type="EMBL" id="JAODUO010000189">
    <property type="protein sequence ID" value="KAK2186784.1"/>
    <property type="molecule type" value="Genomic_DNA"/>
</dbReference>
<dbReference type="InterPro" id="IPR013083">
    <property type="entry name" value="Znf_RING/FYVE/PHD"/>
</dbReference>
<dbReference type="Gene3D" id="3.30.40.10">
    <property type="entry name" value="Zinc/RING finger domain, C3HC4 (zinc finger)"/>
    <property type="match status" value="1"/>
</dbReference>
<dbReference type="PANTHER" id="PTHR10131:SF138">
    <property type="entry name" value="RE66324P"/>
    <property type="match status" value="1"/>
</dbReference>
<evidence type="ECO:0000256" key="8">
    <source>
        <dbReference type="ARBA" id="ARBA00022843"/>
    </source>
</evidence>
<evidence type="ECO:0000256" key="2">
    <source>
        <dbReference type="ARBA" id="ARBA00022490"/>
    </source>
</evidence>
<dbReference type="GO" id="GO:0043122">
    <property type="term" value="P:regulation of canonical NF-kappaB signal transduction"/>
    <property type="evidence" value="ECO:0007669"/>
    <property type="project" value="TreeGrafter"/>
</dbReference>
<proteinExistence type="predicted"/>
<evidence type="ECO:0000256" key="9">
    <source>
        <dbReference type="ARBA" id="ARBA00023054"/>
    </source>
</evidence>
<feature type="compositionally biased region" description="Basic and acidic residues" evidence="12">
    <location>
        <begin position="132"/>
        <end position="141"/>
    </location>
</feature>
<dbReference type="InterPro" id="IPR001841">
    <property type="entry name" value="Znf_RING"/>
</dbReference>
<evidence type="ECO:0000256" key="1">
    <source>
        <dbReference type="ARBA" id="ARBA00004496"/>
    </source>
</evidence>
<dbReference type="InterPro" id="IPR018957">
    <property type="entry name" value="Znf_C3HC4_RING-type"/>
</dbReference>
<feature type="domain" description="RING-type" evidence="13">
    <location>
        <begin position="37"/>
        <end position="76"/>
    </location>
</feature>
<organism evidence="15 16">
    <name type="scientific">Ridgeia piscesae</name>
    <name type="common">Tubeworm</name>
    <dbReference type="NCBI Taxonomy" id="27915"/>
    <lineage>
        <taxon>Eukaryota</taxon>
        <taxon>Metazoa</taxon>
        <taxon>Spiralia</taxon>
        <taxon>Lophotrochozoa</taxon>
        <taxon>Annelida</taxon>
        <taxon>Polychaeta</taxon>
        <taxon>Sedentaria</taxon>
        <taxon>Canalipalpata</taxon>
        <taxon>Sabellida</taxon>
        <taxon>Siboglinidae</taxon>
        <taxon>Ridgeia</taxon>
    </lineage>
</organism>
<evidence type="ECO:0000256" key="6">
    <source>
        <dbReference type="ARBA" id="ARBA00022771"/>
    </source>
</evidence>
<dbReference type="GO" id="GO:0005737">
    <property type="term" value="C:cytoplasm"/>
    <property type="evidence" value="ECO:0007669"/>
    <property type="project" value="UniProtKB-SubCell"/>
</dbReference>
<dbReference type="Pfam" id="PF21355">
    <property type="entry name" value="TRAF-mep_MATH"/>
    <property type="match status" value="1"/>
</dbReference>
<dbReference type="InterPro" id="IPR008974">
    <property type="entry name" value="TRAF-like"/>
</dbReference>
<dbReference type="GO" id="GO:0006915">
    <property type="term" value="P:apoptotic process"/>
    <property type="evidence" value="ECO:0007669"/>
    <property type="project" value="UniProtKB-KW"/>
</dbReference>
<keyword evidence="5" id="KW-0479">Metal-binding</keyword>
<evidence type="ECO:0000256" key="4">
    <source>
        <dbReference type="ARBA" id="ARBA00022703"/>
    </source>
</evidence>
<dbReference type="SMART" id="SM00184">
    <property type="entry name" value="RING"/>
    <property type="match status" value="1"/>
</dbReference>
<reference evidence="15" key="1">
    <citation type="journal article" date="2023" name="Mol. Biol. Evol.">
        <title>Third-Generation Sequencing Reveals the Adaptive Role of the Epigenome in Three Deep-Sea Polychaetes.</title>
        <authorList>
            <person name="Perez M."/>
            <person name="Aroh O."/>
            <person name="Sun Y."/>
            <person name="Lan Y."/>
            <person name="Juniper S.K."/>
            <person name="Young C.R."/>
            <person name="Angers B."/>
            <person name="Qian P.Y."/>
        </authorList>
    </citation>
    <scope>NUCLEOTIDE SEQUENCE</scope>
    <source>
        <strain evidence="15">R07B-5</strain>
    </source>
</reference>
<gene>
    <name evidence="15" type="ORF">NP493_189g05023</name>
</gene>
<feature type="region of interest" description="Disordered" evidence="12">
    <location>
        <begin position="128"/>
        <end position="153"/>
    </location>
</feature>
<evidence type="ECO:0000313" key="15">
    <source>
        <dbReference type="EMBL" id="KAK2186784.1"/>
    </source>
</evidence>
<name>A0AAD9UEW6_RIDPI</name>
<dbReference type="GO" id="GO:0009898">
    <property type="term" value="C:cytoplasmic side of plasma membrane"/>
    <property type="evidence" value="ECO:0007669"/>
    <property type="project" value="TreeGrafter"/>
</dbReference>
<dbReference type="PROSITE" id="PS50089">
    <property type="entry name" value="ZF_RING_2"/>
    <property type="match status" value="1"/>
</dbReference>
<evidence type="ECO:0000256" key="5">
    <source>
        <dbReference type="ARBA" id="ARBA00022723"/>
    </source>
</evidence>
<evidence type="ECO:0000313" key="16">
    <source>
        <dbReference type="Proteomes" id="UP001209878"/>
    </source>
</evidence>
<keyword evidence="2" id="KW-0963">Cytoplasm</keyword>
<dbReference type="GO" id="GO:0005164">
    <property type="term" value="F:tumor necrosis factor receptor binding"/>
    <property type="evidence" value="ECO:0007669"/>
    <property type="project" value="TreeGrafter"/>
</dbReference>
<dbReference type="Gene3D" id="1.20.5.170">
    <property type="match status" value="1"/>
</dbReference>
<dbReference type="PROSITE" id="PS00518">
    <property type="entry name" value="ZF_RING_1"/>
    <property type="match status" value="1"/>
</dbReference>
<dbReference type="AlphaFoldDB" id="A0AAD9UEW6"/>
<dbReference type="FunFam" id="3.30.40.10:FF:000189">
    <property type="entry name" value="TNF receptor-associated factor"/>
    <property type="match status" value="1"/>
</dbReference>
<evidence type="ECO:0000256" key="12">
    <source>
        <dbReference type="SAM" id="MobiDB-lite"/>
    </source>
</evidence>
<dbReference type="InterPro" id="IPR049441">
    <property type="entry name" value="TRAF2_Znf"/>
</dbReference>
<dbReference type="InterPro" id="IPR032070">
    <property type="entry name" value="TRAF_BIRC3-bd"/>
</dbReference>
<dbReference type="FunFam" id="2.60.210.10:FF:000001">
    <property type="entry name" value="TNF receptor-associated factor"/>
    <property type="match status" value="1"/>
</dbReference>
<comment type="caution">
    <text evidence="15">The sequence shown here is derived from an EMBL/GenBank/DDBJ whole genome shotgun (WGS) entry which is preliminary data.</text>
</comment>
<keyword evidence="6 10" id="KW-0863">Zinc-finger</keyword>
<dbReference type="Pfam" id="PF16673">
    <property type="entry name" value="TRAF_BIRC3_bd"/>
    <property type="match status" value="1"/>
</dbReference>
<evidence type="ECO:0000256" key="11">
    <source>
        <dbReference type="SAM" id="Coils"/>
    </source>
</evidence>
<comment type="subcellular location">
    <subcellularLocation>
        <location evidence="1">Cytoplasm</location>
    </subcellularLocation>
</comment>
<evidence type="ECO:0000259" key="14">
    <source>
        <dbReference type="PROSITE" id="PS50144"/>
    </source>
</evidence>
<dbReference type="InterPro" id="IPR017907">
    <property type="entry name" value="Znf_RING_CS"/>
</dbReference>
<feature type="compositionally biased region" description="Low complexity" evidence="12">
    <location>
        <begin position="205"/>
        <end position="220"/>
    </location>
</feature>
<feature type="domain" description="MATH" evidence="14">
    <location>
        <begin position="771"/>
        <end position="908"/>
    </location>
</feature>
<dbReference type="Pfam" id="PF21341">
    <property type="entry name" value="TRAF2_zf"/>
    <property type="match status" value="1"/>
</dbReference>
<dbReference type="Gene3D" id="2.60.210.10">
    <property type="entry name" value="Apoptosis, Tumor Necrosis Factor Receptor Associated Protein 2, Chain A"/>
    <property type="match status" value="1"/>
</dbReference>
<evidence type="ECO:0000259" key="13">
    <source>
        <dbReference type="PROSITE" id="PS50089"/>
    </source>
</evidence>
<keyword evidence="8" id="KW-0832">Ubl conjugation</keyword>
<dbReference type="InterPro" id="IPR049342">
    <property type="entry name" value="TRAF1-6_MATH_dom"/>
</dbReference>
<dbReference type="SUPFAM" id="SSF57850">
    <property type="entry name" value="RING/U-box"/>
    <property type="match status" value="1"/>
</dbReference>
<protein>
    <submittedName>
        <fullName evidence="15">Uncharacterized protein</fullName>
    </submittedName>
</protein>
<keyword evidence="16" id="KW-1185">Reference proteome</keyword>
<keyword evidence="9 11" id="KW-0175">Coiled coil</keyword>
<evidence type="ECO:0000256" key="10">
    <source>
        <dbReference type="PROSITE-ProRule" id="PRU00175"/>
    </source>
</evidence>
<feature type="region of interest" description="Disordered" evidence="12">
    <location>
        <begin position="192"/>
        <end position="230"/>
    </location>
</feature>
<dbReference type="Proteomes" id="UP001209878">
    <property type="component" value="Unassembled WGS sequence"/>
</dbReference>
<dbReference type="InterPro" id="IPR002083">
    <property type="entry name" value="MATH/TRAF_dom"/>
</dbReference>
<dbReference type="PANTHER" id="PTHR10131">
    <property type="entry name" value="TNF RECEPTOR ASSOCIATED FACTOR"/>
    <property type="match status" value="1"/>
</dbReference>
<dbReference type="SUPFAM" id="SSF49599">
    <property type="entry name" value="TRAF domain-like"/>
    <property type="match status" value="1"/>
</dbReference>
<keyword evidence="4" id="KW-0053">Apoptosis</keyword>
<feature type="coiled-coil region" evidence="11">
    <location>
        <begin position="268"/>
        <end position="302"/>
    </location>
</feature>
<keyword evidence="7" id="KW-0862">Zinc</keyword>
<dbReference type="Pfam" id="PF00097">
    <property type="entry name" value="zf-C3HC4"/>
    <property type="match status" value="1"/>
</dbReference>
<accession>A0AAD9UEW6</accession>
<keyword evidence="3" id="KW-1017">Isopeptide bond</keyword>
<sequence length="916" mass="100496">MAQASGSPGAATLPVNSTHGGFSPAALLGEVDPKYLCGICKKVLRNPIQSYCGHRFCKLCIEPLLASEEAQKCPCCVEERTESEYSSLKREETFPDNATKREFHGLPAHCPNDECNWKGTFKEYESQGITNHSEHTPDRHKASPTTVNPETGDCTAPRVKCPFGCSYVSPNALAQHLDTSVVRHVNILRERVDGAGNSPRENVHSRANTTSTTRNSPRSSQPAGDSGNLPEKLEILETKVATFESIVGVLNTEIEKCVLKLDTSDRQSRTDKEQVTQANRKLKDLERQLALKDVTIAELDLRIQAVSTLRPCLRFHFSLGCLDLLHLTGRSVHSGHCLRPPSTPHRQVSTLRPLSQATFYTSQAGQYTQATVSGHHLHLTGRSVHSGQCLRPPYTSQAGQYTQASVSGHLLHLTGRSVHSGQCLRPPFTPHRQVSTLRPVSQATFYTSQAGQYTQASVSGHILHLTGRSVHSGQCLGPPSTPHRQVSTLRPVPQATFYTSQAGQYTQASASGHLLHITGRSVHSGQCLRPPSTPHRQVSTLRPVSQATFYTSQAGQYTKATVSGHILHLTGRSVHKGHCLSPPSTPHRQVSTLRPLPQATFYTSQAGQYTQATVSGHLLHLTGRSVHSGQCLRPHSTPHKQVSTLRSLSQATFYTSQAGQYTQATASGHLLHLTGRSVHSGQCLRPHSTPHKQVSTLRPVPQATIYTSQAGQYTQASVSGHILHLNRQVSTLRPVPQATIYTSQAGQYTQASVSGHILHLTGRTVHKGHCLRPHSTPHRQVSTQRPLPQPTFYTSQAGYKMCARIYLNGDGMGKTTHVSLFFVIMRGQFDALLKWPFRQKVTMMMLDQAGSDNVVDVFRPDPTSSSFKRPTSEMNIASGCPLFMRQPQLDQSSPMFVKDDVAFIKVVVDCVDLNWP</sequence>
<evidence type="ECO:0000256" key="7">
    <source>
        <dbReference type="ARBA" id="ARBA00022833"/>
    </source>
</evidence>
<dbReference type="GO" id="GO:0008270">
    <property type="term" value="F:zinc ion binding"/>
    <property type="evidence" value="ECO:0007669"/>
    <property type="project" value="UniProtKB-KW"/>
</dbReference>